<feature type="compositionally biased region" description="Polar residues" evidence="1">
    <location>
        <begin position="7"/>
        <end position="16"/>
    </location>
</feature>
<evidence type="ECO:0000256" key="2">
    <source>
        <dbReference type="SAM" id="Phobius"/>
    </source>
</evidence>
<dbReference type="HOGENOM" id="CLU_2167890_0_0_9"/>
<keyword evidence="2" id="KW-0472">Membrane</keyword>
<organism evidence="3">
    <name type="scientific">Listeria seeligeri FSL N1-067</name>
    <dbReference type="NCBI Taxonomy" id="702453"/>
    <lineage>
        <taxon>Bacteria</taxon>
        <taxon>Bacillati</taxon>
        <taxon>Bacillota</taxon>
        <taxon>Bacilli</taxon>
        <taxon>Bacillales</taxon>
        <taxon>Listeriaceae</taxon>
        <taxon>Listeria</taxon>
    </lineage>
</organism>
<comment type="caution">
    <text evidence="3">The sequence shown here is derived from an EMBL/GenBank/DDBJ whole genome shotgun (WGS) entry which is preliminary data.</text>
</comment>
<dbReference type="PATRIC" id="fig|702453.3.peg.2010"/>
<gene>
    <name evidence="3" type="ORF">NT03LS_2408</name>
</gene>
<name>E3ZSC3_LISSE</name>
<reference evidence="3" key="1">
    <citation type="journal article" date="2010" name="Microbiol. Resour. Announc.">
        <title>Comparative genomics of the bacterial genus Listeria: Genome evolution is characterized by limited gene acquisition and limited gene loss.</title>
        <authorList>
            <person name="den Bakker H.C."/>
            <person name="Cummings C.A."/>
            <person name="Ferreira V."/>
            <person name="Vatta P."/>
            <person name="Orsi R.H."/>
            <person name="Degoricija L."/>
            <person name="Barker M."/>
            <person name="Petrauskene O."/>
            <person name="Furtado M.R."/>
            <person name="Wiedmann M."/>
        </authorList>
    </citation>
    <scope>NUCLEOTIDE SEQUENCE [LARGE SCALE GENOMIC DNA]</scope>
    <source>
        <strain evidence="3">FSL N1-067</strain>
    </source>
</reference>
<protein>
    <submittedName>
        <fullName evidence="3">Uncharacterized protein</fullName>
    </submittedName>
</protein>
<proteinExistence type="predicted"/>
<keyword evidence="2" id="KW-1133">Transmembrane helix</keyword>
<evidence type="ECO:0000256" key="1">
    <source>
        <dbReference type="SAM" id="MobiDB-lite"/>
    </source>
</evidence>
<feature type="transmembrane region" description="Helical" evidence="2">
    <location>
        <begin position="79"/>
        <end position="97"/>
    </location>
</feature>
<keyword evidence="2" id="KW-0812">Transmembrane</keyword>
<sequence>MNIIKQMKTQSLSHPQQLWDPKTPEYPPLSCYNKRKGDALIMRENSIIGRIIAFSAICFAFFNPKTVIYWLGVRAESGPAWYLTTIVACGIAVYVLIDLVKKIKRRKTAE</sequence>
<dbReference type="Proteomes" id="UP000004302">
    <property type="component" value="Chromosome"/>
</dbReference>
<dbReference type="EMBL" id="ADXJ01000813">
    <property type="protein sequence ID" value="EFR99478.1"/>
    <property type="molecule type" value="Genomic_DNA"/>
</dbReference>
<accession>E3ZSC3</accession>
<dbReference type="AlphaFoldDB" id="E3ZSC3"/>
<feature type="transmembrane region" description="Helical" evidence="2">
    <location>
        <begin position="51"/>
        <end position="73"/>
    </location>
</feature>
<evidence type="ECO:0000313" key="3">
    <source>
        <dbReference type="EMBL" id="EFR99478.1"/>
    </source>
</evidence>
<feature type="region of interest" description="Disordered" evidence="1">
    <location>
        <begin position="1"/>
        <end position="21"/>
    </location>
</feature>